<comment type="caution">
    <text evidence="3">The sequence shown here is derived from an EMBL/GenBank/DDBJ whole genome shotgun (WGS) entry which is preliminary data.</text>
</comment>
<protein>
    <submittedName>
        <fullName evidence="3">DNA-directed RNA polymerase subunit beta</fullName>
    </submittedName>
</protein>
<dbReference type="GO" id="GO:0000428">
    <property type="term" value="C:DNA-directed RNA polymerase complex"/>
    <property type="evidence" value="ECO:0007669"/>
    <property type="project" value="UniProtKB-KW"/>
</dbReference>
<dbReference type="Pfam" id="PF11772">
    <property type="entry name" value="EpuA"/>
    <property type="match status" value="1"/>
</dbReference>
<accession>A0ABW1IKD1</accession>
<keyword evidence="4" id="KW-1185">Reference proteome</keyword>
<feature type="compositionally biased region" description="Basic and acidic residues" evidence="1">
    <location>
        <begin position="38"/>
        <end position="52"/>
    </location>
</feature>
<keyword evidence="2" id="KW-1133">Transmembrane helix</keyword>
<keyword evidence="3" id="KW-0240">DNA-directed RNA polymerase</keyword>
<keyword evidence="3" id="KW-0804">Transcription</keyword>
<evidence type="ECO:0000313" key="4">
    <source>
        <dbReference type="Proteomes" id="UP001596250"/>
    </source>
</evidence>
<dbReference type="Proteomes" id="UP001596250">
    <property type="component" value="Unassembled WGS sequence"/>
</dbReference>
<gene>
    <name evidence="3" type="ORF">ACFPXP_03665</name>
</gene>
<dbReference type="EMBL" id="JBHSQV010000027">
    <property type="protein sequence ID" value="MFC5985534.1"/>
    <property type="molecule type" value="Genomic_DNA"/>
</dbReference>
<dbReference type="RefSeq" id="WP_379892461.1">
    <property type="nucleotide sequence ID" value="NZ_CBCSCT010000009.1"/>
</dbReference>
<reference evidence="4" key="1">
    <citation type="journal article" date="2019" name="Int. J. Syst. Evol. Microbiol.">
        <title>The Global Catalogue of Microorganisms (GCM) 10K type strain sequencing project: providing services to taxonomists for standard genome sequencing and annotation.</title>
        <authorList>
            <consortium name="The Broad Institute Genomics Platform"/>
            <consortium name="The Broad Institute Genome Sequencing Center for Infectious Disease"/>
            <person name="Wu L."/>
            <person name="Ma J."/>
        </authorList>
    </citation>
    <scope>NUCLEOTIDE SEQUENCE [LARGE SCALE GENOMIC DNA]</scope>
    <source>
        <strain evidence="4">CCM 8749</strain>
    </source>
</reference>
<dbReference type="InterPro" id="IPR024596">
    <property type="entry name" value="RNApol_su_b/EpuA"/>
</dbReference>
<feature type="compositionally biased region" description="Basic and acidic residues" evidence="1">
    <location>
        <begin position="1"/>
        <end position="12"/>
    </location>
</feature>
<organism evidence="3 4">
    <name type="scientific">Marinicrinis lubricantis</name>
    <dbReference type="NCBI Taxonomy" id="2086470"/>
    <lineage>
        <taxon>Bacteria</taxon>
        <taxon>Bacillati</taxon>
        <taxon>Bacillota</taxon>
        <taxon>Bacilli</taxon>
        <taxon>Bacillales</taxon>
        <taxon>Paenibacillaceae</taxon>
    </lineage>
</organism>
<proteinExistence type="predicted"/>
<keyword evidence="2" id="KW-0812">Transmembrane</keyword>
<sequence length="124" mass="13664">MMTEREQSRNHLSEQPQTLSRVARSQTAKTASPAKKAVKPETAKDKSADKAADNAALDQEAAKPKLKGKHKGWVWFRRLIVPVLCIAALGAGMYAGYVVIGGGDASDVWKLDTWRHVFDLVFKD</sequence>
<feature type="transmembrane region" description="Helical" evidence="2">
    <location>
        <begin position="79"/>
        <end position="100"/>
    </location>
</feature>
<keyword evidence="2" id="KW-0472">Membrane</keyword>
<name>A0ABW1IKD1_9BACL</name>
<evidence type="ECO:0000256" key="2">
    <source>
        <dbReference type="SAM" id="Phobius"/>
    </source>
</evidence>
<evidence type="ECO:0000256" key="1">
    <source>
        <dbReference type="SAM" id="MobiDB-lite"/>
    </source>
</evidence>
<evidence type="ECO:0000313" key="3">
    <source>
        <dbReference type="EMBL" id="MFC5985534.1"/>
    </source>
</evidence>
<feature type="region of interest" description="Disordered" evidence="1">
    <location>
        <begin position="1"/>
        <end position="68"/>
    </location>
</feature>
<feature type="compositionally biased region" description="Polar residues" evidence="1">
    <location>
        <begin position="13"/>
        <end position="30"/>
    </location>
</feature>